<dbReference type="Proteomes" id="UP001319921">
    <property type="component" value="Chromosome"/>
</dbReference>
<protein>
    <submittedName>
        <fullName evidence="2">ABC transporter permease</fullName>
    </submittedName>
</protein>
<sequence length="277" mass="31513">MFEILLYEWRRAIERKKVIVLIIISFIFELGIYLAIYLAPSKSLRTLIIPLSSYLWTLGALLPQAILIHFLAISISSGSMAEEYEQGTVDYFLSKPITRMRFIIEKWLGSFTLLAIIYLMMITVTLVMSFSLFGSQKYLFLLPEIVGSILFSTLVFLNIAFAIGEILRRSNLSFTISGFILIASIIISDVLVLVSQFTHNSSYEIISQYLPTWASTEFPFMLLQSSPFSTVIRELNIMPQTNSNVIFAIFSISIYSIISLVLSFVSFLKRDIPKKVS</sequence>
<feature type="transmembrane region" description="Helical" evidence="1">
    <location>
        <begin position="145"/>
        <end position="167"/>
    </location>
</feature>
<dbReference type="GO" id="GO:0140359">
    <property type="term" value="F:ABC-type transporter activity"/>
    <property type="evidence" value="ECO:0007669"/>
    <property type="project" value="InterPro"/>
</dbReference>
<dbReference type="PANTHER" id="PTHR37305:SF1">
    <property type="entry name" value="MEMBRANE PROTEIN"/>
    <property type="match status" value="1"/>
</dbReference>
<keyword evidence="1" id="KW-0812">Transmembrane</keyword>
<dbReference type="PANTHER" id="PTHR37305">
    <property type="entry name" value="INTEGRAL MEMBRANE PROTEIN-RELATED"/>
    <property type="match status" value="1"/>
</dbReference>
<name>A0AAQ4CSC7_9CREN</name>
<dbReference type="GO" id="GO:0005886">
    <property type="term" value="C:plasma membrane"/>
    <property type="evidence" value="ECO:0007669"/>
    <property type="project" value="UniProtKB-SubCell"/>
</dbReference>
<keyword evidence="3" id="KW-1185">Reference proteome</keyword>
<accession>A0AAQ4CSC7</accession>
<feature type="transmembrane region" description="Helical" evidence="1">
    <location>
        <begin position="51"/>
        <end position="73"/>
    </location>
</feature>
<dbReference type="RefSeq" id="WP_229569085.1">
    <property type="nucleotide sequence ID" value="NZ_AP025226.1"/>
</dbReference>
<keyword evidence="1" id="KW-0472">Membrane</keyword>
<keyword evidence="1" id="KW-1133">Transmembrane helix</keyword>
<feature type="transmembrane region" description="Helical" evidence="1">
    <location>
        <begin position="18"/>
        <end position="39"/>
    </location>
</feature>
<dbReference type="EMBL" id="AP025226">
    <property type="protein sequence ID" value="BDB98708.1"/>
    <property type="molecule type" value="Genomic_DNA"/>
</dbReference>
<feature type="transmembrane region" description="Helical" evidence="1">
    <location>
        <begin position="107"/>
        <end position="133"/>
    </location>
</feature>
<evidence type="ECO:0000313" key="2">
    <source>
        <dbReference type="EMBL" id="BDB98708.1"/>
    </source>
</evidence>
<feature type="transmembrane region" description="Helical" evidence="1">
    <location>
        <begin position="245"/>
        <end position="268"/>
    </location>
</feature>
<dbReference type="AlphaFoldDB" id="A0AAQ4CSC7"/>
<gene>
    <name evidence="2" type="ORF">SACC_17250</name>
</gene>
<evidence type="ECO:0000313" key="3">
    <source>
        <dbReference type="Proteomes" id="UP001319921"/>
    </source>
</evidence>
<evidence type="ECO:0000256" key="1">
    <source>
        <dbReference type="SAM" id="Phobius"/>
    </source>
</evidence>
<feature type="transmembrane region" description="Helical" evidence="1">
    <location>
        <begin position="174"/>
        <end position="194"/>
    </location>
</feature>
<organism evidence="2 3">
    <name type="scientific">Saccharolobus caldissimus</name>
    <dbReference type="NCBI Taxonomy" id="1702097"/>
    <lineage>
        <taxon>Archaea</taxon>
        <taxon>Thermoproteota</taxon>
        <taxon>Thermoprotei</taxon>
        <taxon>Sulfolobales</taxon>
        <taxon>Sulfolobaceae</taxon>
        <taxon>Saccharolobus</taxon>
    </lineage>
</organism>
<proteinExistence type="predicted"/>
<dbReference type="Pfam" id="PF12679">
    <property type="entry name" value="ABC2_membrane_2"/>
    <property type="match status" value="1"/>
</dbReference>
<dbReference type="KEGG" id="scas:SACC_17250"/>
<reference evidence="2 3" key="1">
    <citation type="journal article" date="2022" name="Microbiol. Resour. Announc.">
        <title>Complete Genome Sequence of the Hyperthermophilic and Acidophilic Archaeon Saccharolobus caldissimus Strain HS-3T.</title>
        <authorList>
            <person name="Sakai H.D."/>
            <person name="Kurosawa N."/>
        </authorList>
    </citation>
    <scope>NUCLEOTIDE SEQUENCE [LARGE SCALE GENOMIC DNA]</scope>
    <source>
        <strain evidence="2 3">JCM32116</strain>
    </source>
</reference>
<dbReference type="GeneID" id="68866456"/>